<gene>
    <name evidence="1" type="ORF">OKIOD_LOCUS7810</name>
</gene>
<keyword evidence="2" id="KW-1185">Reference proteome</keyword>
<reference evidence="1 2" key="1">
    <citation type="submission" date="2021-04" db="EMBL/GenBank/DDBJ databases">
        <authorList>
            <person name="Bliznina A."/>
        </authorList>
    </citation>
    <scope>NUCLEOTIDE SEQUENCE [LARGE SCALE GENOMIC DNA]</scope>
</reference>
<dbReference type="EMBL" id="OU015569">
    <property type="protein sequence ID" value="CAG5099102.1"/>
    <property type="molecule type" value="Genomic_DNA"/>
</dbReference>
<evidence type="ECO:0000313" key="2">
    <source>
        <dbReference type="Proteomes" id="UP001158576"/>
    </source>
</evidence>
<organism evidence="1 2">
    <name type="scientific">Oikopleura dioica</name>
    <name type="common">Tunicate</name>
    <dbReference type="NCBI Taxonomy" id="34765"/>
    <lineage>
        <taxon>Eukaryota</taxon>
        <taxon>Metazoa</taxon>
        <taxon>Chordata</taxon>
        <taxon>Tunicata</taxon>
        <taxon>Appendicularia</taxon>
        <taxon>Copelata</taxon>
        <taxon>Oikopleuridae</taxon>
        <taxon>Oikopleura</taxon>
    </lineage>
</organism>
<proteinExistence type="predicted"/>
<dbReference type="Proteomes" id="UP001158576">
    <property type="component" value="Chromosome XSR"/>
</dbReference>
<sequence>MRGPNVRELSEEMDSLLQWLENEKHEKISNKELLCLAIVYERRKEQVSKCFGYIQQLPSFYTCPIRVQFHLTASITDFRGLNPFLLVWLDSELDLLPQTVREAVKKTKQNLRTDFSKLLETESEIKKR</sequence>
<name>A0ABN7SMU9_OIKDI</name>
<accession>A0ABN7SMU9</accession>
<protein>
    <submittedName>
        <fullName evidence="1">Oidioi.mRNA.OKI2018_I69.XSR.g16252.t1.cds</fullName>
    </submittedName>
</protein>
<evidence type="ECO:0000313" key="1">
    <source>
        <dbReference type="EMBL" id="CAG5099102.1"/>
    </source>
</evidence>
<dbReference type="Gene3D" id="3.90.1410.10">
    <property type="entry name" value="set domain protein methyltransferase, domain 1"/>
    <property type="match status" value="1"/>
</dbReference>